<evidence type="ECO:0000256" key="1">
    <source>
        <dbReference type="SAM" id="MobiDB-lite"/>
    </source>
</evidence>
<dbReference type="Proteomes" id="UP000184368">
    <property type="component" value="Unassembled WGS sequence"/>
</dbReference>
<protein>
    <recommendedName>
        <fullName evidence="4">Lipoprotein</fullName>
    </recommendedName>
</protein>
<accession>A0A1M5GR88</accession>
<feature type="region of interest" description="Disordered" evidence="1">
    <location>
        <begin position="19"/>
        <end position="70"/>
    </location>
</feature>
<dbReference type="OrthoDB" id="9807186at2"/>
<reference evidence="2 3" key="1">
    <citation type="submission" date="2016-11" db="EMBL/GenBank/DDBJ databases">
        <authorList>
            <person name="Jaros S."/>
            <person name="Januszkiewicz K."/>
            <person name="Wedrychowicz H."/>
        </authorList>
    </citation>
    <scope>NUCLEOTIDE SEQUENCE [LARGE SCALE GENOMIC DNA]</scope>
    <source>
        <strain evidence="2 3">DSM 26897</strain>
    </source>
</reference>
<evidence type="ECO:0008006" key="4">
    <source>
        <dbReference type="Google" id="ProtNLM"/>
    </source>
</evidence>
<gene>
    <name evidence="2" type="ORF">SAMN05444008_11724</name>
</gene>
<name>A0A1M5GR88_9BACT</name>
<feature type="compositionally biased region" description="Basic and acidic residues" evidence="1">
    <location>
        <begin position="58"/>
        <end position="70"/>
    </location>
</feature>
<evidence type="ECO:0000313" key="3">
    <source>
        <dbReference type="Proteomes" id="UP000184368"/>
    </source>
</evidence>
<dbReference type="PROSITE" id="PS51257">
    <property type="entry name" value="PROKAR_LIPOPROTEIN"/>
    <property type="match status" value="1"/>
</dbReference>
<proteinExistence type="predicted"/>
<organism evidence="2 3">
    <name type="scientific">Cnuella takakiae</name>
    <dbReference type="NCBI Taxonomy" id="1302690"/>
    <lineage>
        <taxon>Bacteria</taxon>
        <taxon>Pseudomonadati</taxon>
        <taxon>Bacteroidota</taxon>
        <taxon>Chitinophagia</taxon>
        <taxon>Chitinophagales</taxon>
        <taxon>Chitinophagaceae</taxon>
        <taxon>Cnuella</taxon>
    </lineage>
</organism>
<feature type="compositionally biased region" description="Polar residues" evidence="1">
    <location>
        <begin position="47"/>
        <end position="57"/>
    </location>
</feature>
<feature type="compositionally biased region" description="Polar residues" evidence="1">
    <location>
        <begin position="19"/>
        <end position="31"/>
    </location>
</feature>
<dbReference type="RefSeq" id="WP_073046519.1">
    <property type="nucleotide sequence ID" value="NZ_FQUO01000017.1"/>
</dbReference>
<dbReference type="AlphaFoldDB" id="A0A1M5GR88"/>
<evidence type="ECO:0000313" key="2">
    <source>
        <dbReference type="EMBL" id="SHG06151.1"/>
    </source>
</evidence>
<sequence length="70" mass="7467">MKKLMILVVASALTFVACNPSNHNPGESGAQNDGMGPADANGALQDTGYQYTPQTDTAKMEHRTDVSDRK</sequence>
<keyword evidence="3" id="KW-1185">Reference proteome</keyword>
<dbReference type="EMBL" id="FQUO01000017">
    <property type="protein sequence ID" value="SHG06151.1"/>
    <property type="molecule type" value="Genomic_DNA"/>
</dbReference>